<dbReference type="InterPro" id="IPR011989">
    <property type="entry name" value="ARM-like"/>
</dbReference>
<dbReference type="AlphaFoldDB" id="A0A1C9W657"/>
<dbReference type="SUPFAM" id="SSF46548">
    <property type="entry name" value="alpha-helical ferredoxin"/>
    <property type="match status" value="1"/>
</dbReference>
<proteinExistence type="inferred from homology"/>
<dbReference type="STRING" id="1769779.AUP74_01173"/>
<dbReference type="OrthoDB" id="9784571at2"/>
<dbReference type="Proteomes" id="UP000095672">
    <property type="component" value="Chromosome"/>
</dbReference>
<evidence type="ECO:0000259" key="10">
    <source>
        <dbReference type="PROSITE" id="PS51379"/>
    </source>
</evidence>
<evidence type="ECO:0000256" key="9">
    <source>
        <dbReference type="HAMAP-Rule" id="MF_00916"/>
    </source>
</evidence>
<keyword evidence="2 9" id="KW-0963">Cytoplasm</keyword>
<comment type="pathway">
    <text evidence="9">tRNA modification; tRNA-queuosine biosynthesis.</text>
</comment>
<feature type="binding site" evidence="9">
    <location>
        <position position="197"/>
    </location>
    <ligand>
        <name>[4Fe-4S] cluster</name>
        <dbReference type="ChEBI" id="CHEBI:49883"/>
        <label>1</label>
    </ligand>
</feature>
<dbReference type="GO" id="GO:0051539">
    <property type="term" value="F:4 iron, 4 sulfur cluster binding"/>
    <property type="evidence" value="ECO:0007669"/>
    <property type="project" value="UniProtKB-KW"/>
</dbReference>
<dbReference type="PANTHER" id="PTHR30002:SF4">
    <property type="entry name" value="EPOXYQUEUOSINE REDUCTASE"/>
    <property type="match status" value="1"/>
</dbReference>
<dbReference type="EMBL" id="CP014143">
    <property type="protein sequence ID" value="AOS96635.1"/>
    <property type="molecule type" value="Genomic_DNA"/>
</dbReference>
<keyword evidence="4 9" id="KW-0479">Metal-binding</keyword>
<feature type="binding site" evidence="9">
    <location>
        <position position="225"/>
    </location>
    <ligand>
        <name>cob(II)alamin</name>
        <dbReference type="ChEBI" id="CHEBI:16304"/>
    </ligand>
</feature>
<keyword evidence="7 9" id="KW-0408">Iron</keyword>
<feature type="active site" description="Proton donor" evidence="9">
    <location>
        <position position="142"/>
    </location>
</feature>
<feature type="binding site" evidence="9">
    <location>
        <position position="203"/>
    </location>
    <ligand>
        <name>[4Fe-4S] cluster</name>
        <dbReference type="ChEBI" id="CHEBI:49883"/>
        <label>1</label>
    </ligand>
</feature>
<evidence type="ECO:0000313" key="12">
    <source>
        <dbReference type="Proteomes" id="UP000095672"/>
    </source>
</evidence>
<comment type="cofactor">
    <cofactor evidence="9">
        <name>cob(II)alamin</name>
        <dbReference type="ChEBI" id="CHEBI:16304"/>
    </cofactor>
</comment>
<dbReference type="InterPro" id="IPR017896">
    <property type="entry name" value="4Fe4S_Fe-S-bd"/>
</dbReference>
<dbReference type="EC" id="1.17.99.6" evidence="9"/>
<comment type="catalytic activity">
    <reaction evidence="9">
        <text>epoxyqueuosine(34) in tRNA + AH2 = queuosine(34) in tRNA + A + H2O</text>
        <dbReference type="Rhea" id="RHEA:32159"/>
        <dbReference type="Rhea" id="RHEA-COMP:18571"/>
        <dbReference type="Rhea" id="RHEA-COMP:18582"/>
        <dbReference type="ChEBI" id="CHEBI:13193"/>
        <dbReference type="ChEBI" id="CHEBI:15377"/>
        <dbReference type="ChEBI" id="CHEBI:17499"/>
        <dbReference type="ChEBI" id="CHEBI:194431"/>
        <dbReference type="ChEBI" id="CHEBI:194443"/>
        <dbReference type="EC" id="1.17.99.6"/>
    </reaction>
</comment>
<evidence type="ECO:0000256" key="3">
    <source>
        <dbReference type="ARBA" id="ARBA00022694"/>
    </source>
</evidence>
<feature type="binding site" evidence="9">
    <location>
        <position position="257"/>
    </location>
    <ligand>
        <name>[4Fe-4S] cluster</name>
        <dbReference type="ChEBI" id="CHEBI:49883"/>
        <label>1</label>
    </ligand>
</feature>
<comment type="function">
    <text evidence="9">Catalyzes the conversion of epoxyqueuosine (oQ) to queuosine (Q), which is a hypermodified base found in the wobble positions of tRNA(Asp), tRNA(Asn), tRNA(His) and tRNA(Tyr).</text>
</comment>
<dbReference type="GO" id="GO:0052693">
    <property type="term" value="F:epoxyqueuosine reductase activity"/>
    <property type="evidence" value="ECO:0007669"/>
    <property type="project" value="UniProtKB-UniRule"/>
</dbReference>
<dbReference type="InterPro" id="IPR004453">
    <property type="entry name" value="QueG"/>
</dbReference>
<reference evidence="12" key="1">
    <citation type="submission" date="2016-01" db="EMBL/GenBank/DDBJ databases">
        <title>Complete genome sequence of Microbulbifer sp. CCB-MM1, a halophile isolated from Matang Mangrove Forest, Perak.</title>
        <authorList>
            <person name="Moh T.H."/>
            <person name="Dinesh B."/>
            <person name="Lau N.-S."/>
            <person name="Go F."/>
            <person name="Alexander Chong S.-C."/>
        </authorList>
    </citation>
    <scope>NUCLEOTIDE SEQUENCE [LARGE SCALE GENOMIC DNA]</scope>
    <source>
        <strain evidence="12">CCB-MM1</strain>
    </source>
</reference>
<keyword evidence="3 9" id="KW-0819">tRNA processing</keyword>
<dbReference type="FunFam" id="3.30.70.20:FF:000017">
    <property type="entry name" value="Epoxyqueuosine reductase"/>
    <property type="match status" value="1"/>
</dbReference>
<sequence>MNRAVLAELADLIKLWGRELGFQQIGITDCQLTQDAEHLRAWLDAGHHGDMDWMAAHGDKRWRPEHLEPGTLRVISARLDYLPPDTEPVRVLKDSSKAYVSRYATGRDYHKLIRKRLAQLGERIRHFCEEREIETSGRAFTDSAPVMERALAQKAGLGWIGKNCMVINSGAGSWFFLGELFTSLPLPIDESDEPNQCGDCSACLKICPTDAFAGPYQLDARRCISYLTIENKGPIPEEFREPMGNRVFGCDDCQIICPWNRFAHPTAESDFHPRHGLADGDLLTLFQWSEEEFLERTAGSAIRRIGYERWRRNLAVALGNGEASAEAIAALESALEDSTPLVAEHVRWALERLRSGRRRRRKIRRTQTER</sequence>
<evidence type="ECO:0000256" key="2">
    <source>
        <dbReference type="ARBA" id="ARBA00022490"/>
    </source>
</evidence>
<feature type="binding site" evidence="9">
    <location>
        <position position="142"/>
    </location>
    <ligand>
        <name>cob(II)alamin</name>
        <dbReference type="ChEBI" id="CHEBI:16304"/>
    </ligand>
</feature>
<dbReference type="InterPro" id="IPR013542">
    <property type="entry name" value="QueG_DUF1730"/>
</dbReference>
<comment type="caution">
    <text evidence="9">Lacks conserved residue(s) required for the propagation of feature annotation.</text>
</comment>
<accession>A0A1C9W657</accession>
<dbReference type="Gene3D" id="1.25.10.10">
    <property type="entry name" value="Leucine-rich Repeat Variant"/>
    <property type="match status" value="1"/>
</dbReference>
<feature type="binding site" evidence="9">
    <location>
        <position position="223"/>
    </location>
    <ligand>
        <name>[4Fe-4S] cluster</name>
        <dbReference type="ChEBI" id="CHEBI:49883"/>
        <label>2</label>
    </ligand>
</feature>
<protein>
    <recommendedName>
        <fullName evidence="9">Epoxyqueuosine reductase</fullName>
        <ecNumber evidence="9">1.17.99.6</ecNumber>
    </recommendedName>
    <alternativeName>
        <fullName evidence="9">Queuosine biosynthesis protein QueG</fullName>
    </alternativeName>
</protein>
<comment type="similarity">
    <text evidence="9">Belongs to the QueG family.</text>
</comment>
<dbReference type="UniPathway" id="UPA00392"/>
<dbReference type="KEGG" id="micc:AUP74_01173"/>
<dbReference type="PANTHER" id="PTHR30002">
    <property type="entry name" value="EPOXYQUEUOSINE REDUCTASE"/>
    <property type="match status" value="1"/>
</dbReference>
<evidence type="ECO:0000256" key="4">
    <source>
        <dbReference type="ARBA" id="ARBA00022723"/>
    </source>
</evidence>
<evidence type="ECO:0000256" key="5">
    <source>
        <dbReference type="ARBA" id="ARBA00022785"/>
    </source>
</evidence>
<dbReference type="GO" id="GO:0005737">
    <property type="term" value="C:cytoplasm"/>
    <property type="evidence" value="ECO:0007669"/>
    <property type="project" value="UniProtKB-SubCell"/>
</dbReference>
<keyword evidence="6 9" id="KW-0560">Oxidoreductase</keyword>
<keyword evidence="9" id="KW-0170">Cobalt</keyword>
<comment type="subunit">
    <text evidence="9">Monomer.</text>
</comment>
<comment type="subcellular location">
    <subcellularLocation>
        <location evidence="9">Cytoplasm</location>
    </subcellularLocation>
</comment>
<feature type="binding site" evidence="9">
    <location>
        <position position="250"/>
    </location>
    <ligand>
        <name>[4Fe-4S] cluster</name>
        <dbReference type="ChEBI" id="CHEBI:49883"/>
        <label>2</label>
    </ligand>
</feature>
<dbReference type="PROSITE" id="PS00198">
    <property type="entry name" value="4FE4S_FER_1"/>
    <property type="match status" value="1"/>
</dbReference>
<dbReference type="PROSITE" id="PS51379">
    <property type="entry name" value="4FE4S_FER_2"/>
    <property type="match status" value="1"/>
</dbReference>
<evidence type="ECO:0000256" key="8">
    <source>
        <dbReference type="ARBA" id="ARBA00023014"/>
    </source>
</evidence>
<feature type="binding site" evidence="9">
    <location>
        <position position="166"/>
    </location>
    <ligand>
        <name>cob(II)alamin</name>
        <dbReference type="ChEBI" id="CHEBI:16304"/>
    </ligand>
</feature>
<dbReference type="PATRIC" id="fig|1769779.3.peg.1195"/>
<keyword evidence="12" id="KW-1185">Reference proteome</keyword>
<feature type="binding site" evidence="9">
    <location>
        <begin position="250"/>
        <end position="251"/>
    </location>
    <ligand>
        <name>cob(II)alamin</name>
        <dbReference type="ChEBI" id="CHEBI:16304"/>
    </ligand>
</feature>
<organism evidence="11 12">
    <name type="scientific">Microbulbifer aggregans</name>
    <dbReference type="NCBI Taxonomy" id="1769779"/>
    <lineage>
        <taxon>Bacteria</taxon>
        <taxon>Pseudomonadati</taxon>
        <taxon>Pseudomonadota</taxon>
        <taxon>Gammaproteobacteria</taxon>
        <taxon>Cellvibrionales</taxon>
        <taxon>Microbulbiferaceae</taxon>
        <taxon>Microbulbifer</taxon>
    </lineage>
</organism>
<comment type="cofactor">
    <cofactor evidence="9">
        <name>[4Fe-4S] cluster</name>
        <dbReference type="ChEBI" id="CHEBI:49883"/>
    </cofactor>
    <text evidence="9">Binds 2 [4Fe-4S] clusters per monomer.</text>
</comment>
<dbReference type="Pfam" id="PF13484">
    <property type="entry name" value="Fer4_16"/>
    <property type="match status" value="1"/>
</dbReference>
<feature type="binding site" evidence="9">
    <location>
        <position position="61"/>
    </location>
    <ligand>
        <name>cob(II)alamin</name>
        <dbReference type="ChEBI" id="CHEBI:16304"/>
    </ligand>
</feature>
<feature type="domain" description="4Fe-4S ferredoxin-type" evidence="10">
    <location>
        <begin position="187"/>
        <end position="217"/>
    </location>
</feature>
<dbReference type="Gene3D" id="3.30.70.20">
    <property type="match status" value="1"/>
</dbReference>
<dbReference type="GO" id="GO:0046872">
    <property type="term" value="F:metal ion binding"/>
    <property type="evidence" value="ECO:0007669"/>
    <property type="project" value="UniProtKB-KW"/>
</dbReference>
<feature type="binding site" evidence="9">
    <location>
        <position position="177"/>
    </location>
    <ligand>
        <name>cob(II)alamin</name>
        <dbReference type="ChEBI" id="CHEBI:16304"/>
    </ligand>
</feature>
<dbReference type="GO" id="GO:0031419">
    <property type="term" value="F:cobalamin binding"/>
    <property type="evidence" value="ECO:0007669"/>
    <property type="project" value="UniProtKB-KW"/>
</dbReference>
<dbReference type="GO" id="GO:0008616">
    <property type="term" value="P:tRNA queuosine(34) biosynthetic process"/>
    <property type="evidence" value="ECO:0007669"/>
    <property type="project" value="UniProtKB-UniRule"/>
</dbReference>
<evidence type="ECO:0000313" key="11">
    <source>
        <dbReference type="EMBL" id="AOS96635.1"/>
    </source>
</evidence>
<feature type="binding site" evidence="9">
    <location>
        <position position="163"/>
    </location>
    <ligand>
        <name>cob(II)alamin</name>
        <dbReference type="ChEBI" id="CHEBI:16304"/>
    </ligand>
</feature>
<dbReference type="RefSeq" id="WP_069946749.1">
    <property type="nucleotide sequence ID" value="NZ_CP014143.1"/>
</dbReference>
<feature type="binding site" evidence="9">
    <location>
        <position position="253"/>
    </location>
    <ligand>
        <name>[4Fe-4S] cluster</name>
        <dbReference type="ChEBI" id="CHEBI:49883"/>
        <label>2</label>
    </ligand>
</feature>
<dbReference type="HAMAP" id="MF_00916">
    <property type="entry name" value="QueG"/>
    <property type="match status" value="1"/>
</dbReference>
<keyword evidence="8 9" id="KW-0411">Iron-sulfur</keyword>
<dbReference type="InterPro" id="IPR017900">
    <property type="entry name" value="4Fe4S_Fe_S_CS"/>
</dbReference>
<keyword evidence="5 9" id="KW-0671">Queuosine biosynthesis</keyword>
<evidence type="ECO:0000256" key="1">
    <source>
        <dbReference type="ARBA" id="ARBA00022485"/>
    </source>
</evidence>
<keyword evidence="9" id="KW-0846">Cobalamin</keyword>
<dbReference type="NCBIfam" id="TIGR00276">
    <property type="entry name" value="tRNA epoxyqueuosine(34) reductase QueG"/>
    <property type="match status" value="1"/>
</dbReference>
<feature type="binding site" evidence="9">
    <location>
        <position position="207"/>
    </location>
    <ligand>
        <name>[4Fe-4S] cluster</name>
        <dbReference type="ChEBI" id="CHEBI:49883"/>
        <label>2</label>
    </ligand>
</feature>
<keyword evidence="1 9" id="KW-0004">4Fe-4S</keyword>
<evidence type="ECO:0000256" key="6">
    <source>
        <dbReference type="ARBA" id="ARBA00023002"/>
    </source>
</evidence>
<feature type="binding site" evidence="9">
    <location>
        <position position="200"/>
    </location>
    <ligand>
        <name>[4Fe-4S] cluster</name>
        <dbReference type="ChEBI" id="CHEBI:49883"/>
        <label>1</label>
    </ligand>
</feature>
<name>A0A1C9W657_9GAMM</name>
<evidence type="ECO:0000256" key="7">
    <source>
        <dbReference type="ARBA" id="ARBA00023004"/>
    </source>
</evidence>
<dbReference type="Pfam" id="PF08331">
    <property type="entry name" value="QueG_DUF1730"/>
    <property type="match status" value="1"/>
</dbReference>
<gene>
    <name evidence="9 11" type="primary">queG</name>
    <name evidence="11" type="ORF">AUP74_01173</name>
</gene>
<feature type="binding site" evidence="9">
    <location>
        <position position="232"/>
    </location>
    <ligand>
        <name>tRNA</name>
        <dbReference type="ChEBI" id="CHEBI:17843"/>
    </ligand>
</feature>